<evidence type="ECO:0000313" key="3">
    <source>
        <dbReference type="Proteomes" id="UP000676565"/>
    </source>
</evidence>
<organism evidence="2 3">
    <name type="scientific">Gemmata palustris</name>
    <dbReference type="NCBI Taxonomy" id="2822762"/>
    <lineage>
        <taxon>Bacteria</taxon>
        <taxon>Pseudomonadati</taxon>
        <taxon>Planctomycetota</taxon>
        <taxon>Planctomycetia</taxon>
        <taxon>Gemmatales</taxon>
        <taxon>Gemmataceae</taxon>
        <taxon>Gemmata</taxon>
    </lineage>
</organism>
<protein>
    <submittedName>
        <fullName evidence="2">Alkyl hydroperoxide reductase</fullName>
    </submittedName>
</protein>
<dbReference type="EMBL" id="JAGKQQ010000001">
    <property type="protein sequence ID" value="MBP3954329.1"/>
    <property type="molecule type" value="Genomic_DNA"/>
</dbReference>
<dbReference type="RefSeq" id="WP_210652465.1">
    <property type="nucleotide sequence ID" value="NZ_JAGKQQ010000001.1"/>
</dbReference>
<sequence length="144" mass="16133">MPRRAPKWMYFVLILAGVYNLAWGAWAVLFPTLSFANSGMRDPDKPLYYPQLWQCIGMIVGVYGVAYILAARDPARHWPVILVGLLGKLFGPVGLAFGVATGQARPEGLITCLTNDLIWWVPFVLILWYAYRESHVSEATHPSP</sequence>
<keyword evidence="1" id="KW-1133">Transmembrane helix</keyword>
<reference evidence="2 3" key="1">
    <citation type="submission" date="2021-04" db="EMBL/GenBank/DDBJ databases">
        <authorList>
            <person name="Ivanova A."/>
        </authorList>
    </citation>
    <scope>NUCLEOTIDE SEQUENCE [LARGE SCALE GENOMIC DNA]</scope>
    <source>
        <strain evidence="2 3">G18</strain>
    </source>
</reference>
<dbReference type="Proteomes" id="UP000676565">
    <property type="component" value="Unassembled WGS sequence"/>
</dbReference>
<evidence type="ECO:0000256" key="1">
    <source>
        <dbReference type="SAM" id="Phobius"/>
    </source>
</evidence>
<evidence type="ECO:0000313" key="2">
    <source>
        <dbReference type="EMBL" id="MBP3954329.1"/>
    </source>
</evidence>
<keyword evidence="1" id="KW-0812">Transmembrane</keyword>
<feature type="transmembrane region" description="Helical" evidence="1">
    <location>
        <begin position="108"/>
        <end position="131"/>
    </location>
</feature>
<name>A0ABS5BKW0_9BACT</name>
<gene>
    <name evidence="2" type="ORF">J8F10_03335</name>
</gene>
<accession>A0ABS5BKW0</accession>
<keyword evidence="1" id="KW-0472">Membrane</keyword>
<feature type="transmembrane region" description="Helical" evidence="1">
    <location>
        <begin position="51"/>
        <end position="70"/>
    </location>
</feature>
<keyword evidence="3" id="KW-1185">Reference proteome</keyword>
<feature type="transmembrane region" description="Helical" evidence="1">
    <location>
        <begin position="82"/>
        <end position="102"/>
    </location>
</feature>
<proteinExistence type="predicted"/>
<comment type="caution">
    <text evidence="2">The sequence shown here is derived from an EMBL/GenBank/DDBJ whole genome shotgun (WGS) entry which is preliminary data.</text>
</comment>